<organism evidence="2 3">
    <name type="scientific">Emiliania huxleyi (strain CCMP1516)</name>
    <dbReference type="NCBI Taxonomy" id="280463"/>
    <lineage>
        <taxon>Eukaryota</taxon>
        <taxon>Haptista</taxon>
        <taxon>Haptophyta</taxon>
        <taxon>Prymnesiophyceae</taxon>
        <taxon>Isochrysidales</taxon>
        <taxon>Noelaerhabdaceae</taxon>
        <taxon>Emiliania</taxon>
    </lineage>
</organism>
<reference evidence="3" key="1">
    <citation type="journal article" date="2013" name="Nature">
        <title>Pan genome of the phytoplankton Emiliania underpins its global distribution.</title>
        <authorList>
            <person name="Read B.A."/>
            <person name="Kegel J."/>
            <person name="Klute M.J."/>
            <person name="Kuo A."/>
            <person name="Lefebvre S.C."/>
            <person name="Maumus F."/>
            <person name="Mayer C."/>
            <person name="Miller J."/>
            <person name="Monier A."/>
            <person name="Salamov A."/>
            <person name="Young J."/>
            <person name="Aguilar M."/>
            <person name="Claverie J.M."/>
            <person name="Frickenhaus S."/>
            <person name="Gonzalez K."/>
            <person name="Herman E.K."/>
            <person name="Lin Y.C."/>
            <person name="Napier J."/>
            <person name="Ogata H."/>
            <person name="Sarno A.F."/>
            <person name="Shmutz J."/>
            <person name="Schroeder D."/>
            <person name="de Vargas C."/>
            <person name="Verret F."/>
            <person name="von Dassow P."/>
            <person name="Valentin K."/>
            <person name="Van de Peer Y."/>
            <person name="Wheeler G."/>
            <person name="Dacks J.B."/>
            <person name="Delwiche C.F."/>
            <person name="Dyhrman S.T."/>
            <person name="Glockner G."/>
            <person name="John U."/>
            <person name="Richards T."/>
            <person name="Worden A.Z."/>
            <person name="Zhang X."/>
            <person name="Grigoriev I.V."/>
            <person name="Allen A.E."/>
            <person name="Bidle K."/>
            <person name="Borodovsky M."/>
            <person name="Bowler C."/>
            <person name="Brownlee C."/>
            <person name="Cock J.M."/>
            <person name="Elias M."/>
            <person name="Gladyshev V.N."/>
            <person name="Groth M."/>
            <person name="Guda C."/>
            <person name="Hadaegh A."/>
            <person name="Iglesias-Rodriguez M.D."/>
            <person name="Jenkins J."/>
            <person name="Jones B.M."/>
            <person name="Lawson T."/>
            <person name="Leese F."/>
            <person name="Lindquist E."/>
            <person name="Lobanov A."/>
            <person name="Lomsadze A."/>
            <person name="Malik S.B."/>
            <person name="Marsh M.E."/>
            <person name="Mackinder L."/>
            <person name="Mock T."/>
            <person name="Mueller-Roeber B."/>
            <person name="Pagarete A."/>
            <person name="Parker M."/>
            <person name="Probert I."/>
            <person name="Quesneville H."/>
            <person name="Raines C."/>
            <person name="Rensing S.A."/>
            <person name="Riano-Pachon D.M."/>
            <person name="Richier S."/>
            <person name="Rokitta S."/>
            <person name="Shiraiwa Y."/>
            <person name="Soanes D.M."/>
            <person name="van der Giezen M."/>
            <person name="Wahlund T.M."/>
            <person name="Williams B."/>
            <person name="Wilson W."/>
            <person name="Wolfe G."/>
            <person name="Wurch L.L."/>
        </authorList>
    </citation>
    <scope>NUCLEOTIDE SEQUENCE</scope>
</reference>
<dbReference type="EnsemblProtists" id="EOD17758">
    <property type="protein sequence ID" value="EOD17758"/>
    <property type="gene ID" value="EMIHUDRAFT_436270"/>
</dbReference>
<reference evidence="2" key="2">
    <citation type="submission" date="2024-10" db="UniProtKB">
        <authorList>
            <consortium name="EnsemblProtists"/>
        </authorList>
    </citation>
    <scope>IDENTIFICATION</scope>
</reference>
<accession>A0A0D3J2M3</accession>
<proteinExistence type="predicted"/>
<evidence type="ECO:0000256" key="1">
    <source>
        <dbReference type="SAM" id="MobiDB-lite"/>
    </source>
</evidence>
<evidence type="ECO:0000313" key="2">
    <source>
        <dbReference type="EnsemblProtists" id="EOD17758"/>
    </source>
</evidence>
<dbReference type="GeneID" id="17263966"/>
<dbReference type="AlphaFoldDB" id="A0A0D3J2M3"/>
<dbReference type="Proteomes" id="UP000013827">
    <property type="component" value="Unassembled WGS sequence"/>
</dbReference>
<dbReference type="KEGG" id="ehx:EMIHUDRAFT_436270"/>
<dbReference type="HOGENOM" id="CLU_2311469_0_0_1"/>
<dbReference type="RefSeq" id="XP_005770187.1">
    <property type="nucleotide sequence ID" value="XM_005770130.1"/>
</dbReference>
<protein>
    <submittedName>
        <fullName evidence="2">Uncharacterized protein</fullName>
    </submittedName>
</protein>
<sequence length="100" mass="10616">MARRRAARARLEAAAAPREVRTDHPPLAGLRRARLRRAVVRSFCVPPVDTGRWAMAGLVAGRASPSAGRGAEVRNRGGAAPARSLSGRRAHGSVARLVPH</sequence>
<feature type="region of interest" description="Disordered" evidence="1">
    <location>
        <begin position="1"/>
        <end position="25"/>
    </location>
</feature>
<name>A0A0D3J2M3_EMIH1</name>
<feature type="region of interest" description="Disordered" evidence="1">
    <location>
        <begin position="63"/>
        <end position="100"/>
    </location>
</feature>
<keyword evidence="3" id="KW-1185">Reference proteome</keyword>
<dbReference type="PaxDb" id="2903-EOD17758"/>
<evidence type="ECO:0000313" key="3">
    <source>
        <dbReference type="Proteomes" id="UP000013827"/>
    </source>
</evidence>